<accession>A0A5D3BCV5</accession>
<protein>
    <submittedName>
        <fullName evidence="2">Uncharacterized protein</fullName>
    </submittedName>
</protein>
<evidence type="ECO:0000313" key="2">
    <source>
        <dbReference type="EMBL" id="TYJ97670.1"/>
    </source>
</evidence>
<name>A0A5D3BCV5_CUCMM</name>
<proteinExistence type="predicted"/>
<sequence length="92" mass="10891">MIQNTRQFDDHPGKDPHKYICSFYSIGVSFHMPGIFKDELRFALFPFTMSDEAKRWANSLKHGKVYMGRPDWKFMKKFLLENELAIDEAELT</sequence>
<comment type="caution">
    <text evidence="2">The sequence shown here is derived from an EMBL/GenBank/DDBJ whole genome shotgun (WGS) entry which is preliminary data.</text>
</comment>
<evidence type="ECO:0000313" key="3">
    <source>
        <dbReference type="Proteomes" id="UP000321393"/>
    </source>
</evidence>
<dbReference type="EMBL" id="SSTE01000903">
    <property type="protein sequence ID" value="KAA0066251.1"/>
    <property type="molecule type" value="Genomic_DNA"/>
</dbReference>
<evidence type="ECO:0000313" key="4">
    <source>
        <dbReference type="Proteomes" id="UP000321947"/>
    </source>
</evidence>
<evidence type="ECO:0000313" key="1">
    <source>
        <dbReference type="EMBL" id="KAA0066251.1"/>
    </source>
</evidence>
<gene>
    <name evidence="2" type="ORF">E5676_scaffold37G00410</name>
    <name evidence="1" type="ORF">E6C27_scaffold21G002810</name>
</gene>
<reference evidence="3 4" key="1">
    <citation type="submission" date="2019-08" db="EMBL/GenBank/DDBJ databases">
        <title>Draft genome sequences of two oriental melons (Cucumis melo L. var makuwa).</title>
        <authorList>
            <person name="Kwon S.-Y."/>
        </authorList>
    </citation>
    <scope>NUCLEOTIDE SEQUENCE [LARGE SCALE GENOMIC DNA]</scope>
    <source>
        <strain evidence="4">cv. Chang Bougi</strain>
        <strain evidence="3">cv. SW 3</strain>
        <tissue evidence="2">Leaf</tissue>
    </source>
</reference>
<dbReference type="OrthoDB" id="1298831at2759"/>
<dbReference type="EMBL" id="SSTD01018651">
    <property type="protein sequence ID" value="TYJ97670.1"/>
    <property type="molecule type" value="Genomic_DNA"/>
</dbReference>
<organism evidence="2 4">
    <name type="scientific">Cucumis melo var. makuwa</name>
    <name type="common">Oriental melon</name>
    <dbReference type="NCBI Taxonomy" id="1194695"/>
    <lineage>
        <taxon>Eukaryota</taxon>
        <taxon>Viridiplantae</taxon>
        <taxon>Streptophyta</taxon>
        <taxon>Embryophyta</taxon>
        <taxon>Tracheophyta</taxon>
        <taxon>Spermatophyta</taxon>
        <taxon>Magnoliopsida</taxon>
        <taxon>eudicotyledons</taxon>
        <taxon>Gunneridae</taxon>
        <taxon>Pentapetalae</taxon>
        <taxon>rosids</taxon>
        <taxon>fabids</taxon>
        <taxon>Cucurbitales</taxon>
        <taxon>Cucurbitaceae</taxon>
        <taxon>Benincaseae</taxon>
        <taxon>Cucumis</taxon>
    </lineage>
</organism>
<dbReference type="Proteomes" id="UP000321947">
    <property type="component" value="Unassembled WGS sequence"/>
</dbReference>
<dbReference type="Proteomes" id="UP000321393">
    <property type="component" value="Unassembled WGS sequence"/>
</dbReference>
<dbReference type="AlphaFoldDB" id="A0A5D3BCV5"/>